<keyword evidence="2" id="KW-1185">Reference proteome</keyword>
<comment type="caution">
    <text evidence="1">The sequence shown here is derived from an EMBL/GenBank/DDBJ whole genome shotgun (WGS) entry which is preliminary data.</text>
</comment>
<dbReference type="AlphaFoldDB" id="A0A9N9DVZ9"/>
<sequence length="155" mass="17086">MFPPPPFKMPVLTAHIEVSVTINKRIGIGQSYIVFLESFADSTCAVKVEQQEGLDIVHNDVSPMNCISASCFNYNYGGDSAIDLTHEIIDEKPVDVILIDWASATPAFAIEEEPGICIYFALDVINLPDNDGIGLFVSWAQSLNRMATVDEIKYN</sequence>
<dbReference type="OrthoDB" id="10478955at2759"/>
<gene>
    <name evidence="1" type="ORF">POCULU_LOCUS9900</name>
</gene>
<name>A0A9N9DVZ9_9GLOM</name>
<organism evidence="1 2">
    <name type="scientific">Paraglomus occultum</name>
    <dbReference type="NCBI Taxonomy" id="144539"/>
    <lineage>
        <taxon>Eukaryota</taxon>
        <taxon>Fungi</taxon>
        <taxon>Fungi incertae sedis</taxon>
        <taxon>Mucoromycota</taxon>
        <taxon>Glomeromycotina</taxon>
        <taxon>Glomeromycetes</taxon>
        <taxon>Paraglomerales</taxon>
        <taxon>Paraglomeraceae</taxon>
        <taxon>Paraglomus</taxon>
    </lineage>
</organism>
<dbReference type="EMBL" id="CAJVPJ010004241">
    <property type="protein sequence ID" value="CAG8650029.1"/>
    <property type="molecule type" value="Genomic_DNA"/>
</dbReference>
<protein>
    <submittedName>
        <fullName evidence="1">4416_t:CDS:1</fullName>
    </submittedName>
</protein>
<feature type="non-terminal residue" evidence="1">
    <location>
        <position position="155"/>
    </location>
</feature>
<proteinExistence type="predicted"/>
<dbReference type="Proteomes" id="UP000789572">
    <property type="component" value="Unassembled WGS sequence"/>
</dbReference>
<evidence type="ECO:0000313" key="2">
    <source>
        <dbReference type="Proteomes" id="UP000789572"/>
    </source>
</evidence>
<accession>A0A9N9DVZ9</accession>
<reference evidence="1" key="1">
    <citation type="submission" date="2021-06" db="EMBL/GenBank/DDBJ databases">
        <authorList>
            <person name="Kallberg Y."/>
            <person name="Tangrot J."/>
            <person name="Rosling A."/>
        </authorList>
    </citation>
    <scope>NUCLEOTIDE SEQUENCE</scope>
    <source>
        <strain evidence="1">IA702</strain>
    </source>
</reference>
<evidence type="ECO:0000313" key="1">
    <source>
        <dbReference type="EMBL" id="CAG8650029.1"/>
    </source>
</evidence>